<evidence type="ECO:0000313" key="2">
    <source>
        <dbReference type="Proteomes" id="UP001228581"/>
    </source>
</evidence>
<name>A0ABT7CHY0_9BACT</name>
<keyword evidence="2" id="KW-1185">Reference proteome</keyword>
<accession>A0ABT7CHY0</accession>
<dbReference type="RefSeq" id="WP_313995482.1">
    <property type="nucleotide sequence ID" value="NZ_JASJOT010000005.1"/>
</dbReference>
<reference evidence="1 2" key="1">
    <citation type="submission" date="2023-05" db="EMBL/GenBank/DDBJ databases">
        <authorList>
            <person name="Zhang X."/>
        </authorList>
    </citation>
    <scope>NUCLEOTIDE SEQUENCE [LARGE SCALE GENOMIC DNA]</scope>
    <source>
        <strain evidence="1 2">DM2B3-1</strain>
    </source>
</reference>
<dbReference type="EMBL" id="JASJOT010000005">
    <property type="protein sequence ID" value="MDJ1493339.1"/>
    <property type="molecule type" value="Genomic_DNA"/>
</dbReference>
<gene>
    <name evidence="1" type="ORF">QNI19_10395</name>
</gene>
<dbReference type="Proteomes" id="UP001228581">
    <property type="component" value="Unassembled WGS sequence"/>
</dbReference>
<organism evidence="1 2">
    <name type="scientific">Xanthocytophaga flava</name>
    <dbReference type="NCBI Taxonomy" id="3048013"/>
    <lineage>
        <taxon>Bacteria</taxon>
        <taxon>Pseudomonadati</taxon>
        <taxon>Bacteroidota</taxon>
        <taxon>Cytophagia</taxon>
        <taxon>Cytophagales</taxon>
        <taxon>Rhodocytophagaceae</taxon>
        <taxon>Xanthocytophaga</taxon>
    </lineage>
</organism>
<comment type="caution">
    <text evidence="1">The sequence shown here is derived from an EMBL/GenBank/DDBJ whole genome shotgun (WGS) entry which is preliminary data.</text>
</comment>
<proteinExistence type="predicted"/>
<protein>
    <submittedName>
        <fullName evidence="1">Uncharacterized protein</fullName>
    </submittedName>
</protein>
<evidence type="ECO:0000313" key="1">
    <source>
        <dbReference type="EMBL" id="MDJ1493339.1"/>
    </source>
</evidence>
<sequence>MKAKLVLLYEGNEKMRLLSILGLIEHYGKVDGELIGENIQNFRNQKDMDFDIEPNNLYMIVHYLDLNKILYYFK</sequence>